<dbReference type="AlphaFoldDB" id="A0A9P8N953"/>
<evidence type="ECO:0000313" key="2">
    <source>
        <dbReference type="Proteomes" id="UP000824596"/>
    </source>
</evidence>
<dbReference type="RefSeq" id="XP_044725537.1">
    <property type="nucleotide sequence ID" value="XM_044859137.1"/>
</dbReference>
<protein>
    <submittedName>
        <fullName evidence="1">Uncharacterized protein</fullName>
    </submittedName>
</protein>
<keyword evidence="2" id="KW-1185">Reference proteome</keyword>
<dbReference type="EMBL" id="JAIZPD010000001">
    <property type="protein sequence ID" value="KAH0968024.1"/>
    <property type="molecule type" value="Genomic_DNA"/>
</dbReference>
<dbReference type="OrthoDB" id="2735833at2759"/>
<accession>A0A9P8N953</accession>
<reference evidence="1" key="1">
    <citation type="submission" date="2021-09" db="EMBL/GenBank/DDBJ databases">
        <title>A high-quality genome of the endoparasitic fungus Hirsutella rhossiliensis with a comparison of Hirsutella genomes reveals transposable elements contributing to genome size variation.</title>
        <authorList>
            <person name="Lin R."/>
            <person name="Jiao Y."/>
            <person name="Sun X."/>
            <person name="Ling J."/>
            <person name="Xie B."/>
            <person name="Cheng X."/>
        </authorList>
    </citation>
    <scope>NUCLEOTIDE SEQUENCE</scope>
    <source>
        <strain evidence="1">HR02</strain>
    </source>
</reference>
<name>A0A9P8N953_9HYPO</name>
<comment type="caution">
    <text evidence="1">The sequence shown here is derived from an EMBL/GenBank/DDBJ whole genome shotgun (WGS) entry which is preliminary data.</text>
</comment>
<dbReference type="Proteomes" id="UP000824596">
    <property type="component" value="Unassembled WGS sequence"/>
</dbReference>
<gene>
    <name evidence="1" type="ORF">HRG_00666</name>
</gene>
<proteinExistence type="predicted"/>
<evidence type="ECO:0000313" key="1">
    <source>
        <dbReference type="EMBL" id="KAH0968024.1"/>
    </source>
</evidence>
<sequence length="203" mass="22899">MDDRLKVMIAGTMKVLGKQTDKSWKAVLSTMMQNELLEPDGAEIARADKMIKESVNDFKIDGSADENIVREAKTWFINLIADDDVIQSTKIDINVMAQIVAQTGATIDSFETLFAKNEHHEKDLVDIGVLRFPDFDHPFFKLYRIKLVAWSDCSRILFHQADKNGITGEFNCRIFRPRASVIDGLTDAARRKAISAANAMFDN</sequence>
<dbReference type="GeneID" id="68349795"/>
<organism evidence="1 2">
    <name type="scientific">Hirsutella rhossiliensis</name>
    <dbReference type="NCBI Taxonomy" id="111463"/>
    <lineage>
        <taxon>Eukaryota</taxon>
        <taxon>Fungi</taxon>
        <taxon>Dikarya</taxon>
        <taxon>Ascomycota</taxon>
        <taxon>Pezizomycotina</taxon>
        <taxon>Sordariomycetes</taxon>
        <taxon>Hypocreomycetidae</taxon>
        <taxon>Hypocreales</taxon>
        <taxon>Ophiocordycipitaceae</taxon>
        <taxon>Hirsutella</taxon>
    </lineage>
</organism>